<dbReference type="Gene3D" id="3.10.450.50">
    <property type="match status" value="1"/>
</dbReference>
<organism evidence="3 4">
    <name type="scientific">Rhizodiscina lignyota</name>
    <dbReference type="NCBI Taxonomy" id="1504668"/>
    <lineage>
        <taxon>Eukaryota</taxon>
        <taxon>Fungi</taxon>
        <taxon>Dikarya</taxon>
        <taxon>Ascomycota</taxon>
        <taxon>Pezizomycotina</taxon>
        <taxon>Dothideomycetes</taxon>
        <taxon>Pleosporomycetidae</taxon>
        <taxon>Aulographales</taxon>
        <taxon>Rhizodiscinaceae</taxon>
        <taxon>Rhizodiscina</taxon>
    </lineage>
</organism>
<dbReference type="InterPro" id="IPR032710">
    <property type="entry name" value="NTF2-like_dom_sf"/>
</dbReference>
<dbReference type="EMBL" id="ML978126">
    <property type="protein sequence ID" value="KAF2098535.1"/>
    <property type="molecule type" value="Genomic_DNA"/>
</dbReference>
<feature type="domain" description="SnoaL-like" evidence="2">
    <location>
        <begin position="35"/>
        <end position="163"/>
    </location>
</feature>
<protein>
    <recommendedName>
        <fullName evidence="2">SnoaL-like domain-containing protein</fullName>
    </recommendedName>
</protein>
<comment type="caution">
    <text evidence="3">The sequence shown here is derived from an EMBL/GenBank/DDBJ whole genome shotgun (WGS) entry which is preliminary data.</text>
</comment>
<evidence type="ECO:0000256" key="1">
    <source>
        <dbReference type="SAM" id="SignalP"/>
    </source>
</evidence>
<dbReference type="Proteomes" id="UP000799772">
    <property type="component" value="Unassembled WGS sequence"/>
</dbReference>
<sequence>MKFSTTVLLSLASLAAAGPYERHEARGNAVPQPDAYEAIHQAESRLAVTLDQKDWSALGQSMTQDIIYDNSQFLQQGRRGGVYKGLEQVINGTKQAFEGAQVSHSVTTAKIDLLSSIRAHVITYLIYSHWDPKALDDPSKTYRVWEQCDDIWVLESGLWKLKYSKVTDQAPKFEVPYFGEDDKN</sequence>
<feature type="chain" id="PRO_5040388589" description="SnoaL-like domain-containing protein" evidence="1">
    <location>
        <begin position="18"/>
        <end position="184"/>
    </location>
</feature>
<evidence type="ECO:0000313" key="3">
    <source>
        <dbReference type="EMBL" id="KAF2098535.1"/>
    </source>
</evidence>
<dbReference type="Pfam" id="PF13577">
    <property type="entry name" value="SnoaL_4"/>
    <property type="match status" value="1"/>
</dbReference>
<accession>A0A9P4IFV6</accession>
<gene>
    <name evidence="3" type="ORF">NA57DRAFT_56196</name>
</gene>
<proteinExistence type="predicted"/>
<reference evidence="3" key="1">
    <citation type="journal article" date="2020" name="Stud. Mycol.">
        <title>101 Dothideomycetes genomes: a test case for predicting lifestyles and emergence of pathogens.</title>
        <authorList>
            <person name="Haridas S."/>
            <person name="Albert R."/>
            <person name="Binder M."/>
            <person name="Bloem J."/>
            <person name="Labutti K."/>
            <person name="Salamov A."/>
            <person name="Andreopoulos B."/>
            <person name="Baker S."/>
            <person name="Barry K."/>
            <person name="Bills G."/>
            <person name="Bluhm B."/>
            <person name="Cannon C."/>
            <person name="Castanera R."/>
            <person name="Culley D."/>
            <person name="Daum C."/>
            <person name="Ezra D."/>
            <person name="Gonzalez J."/>
            <person name="Henrissat B."/>
            <person name="Kuo A."/>
            <person name="Liang C."/>
            <person name="Lipzen A."/>
            <person name="Lutzoni F."/>
            <person name="Magnuson J."/>
            <person name="Mondo S."/>
            <person name="Nolan M."/>
            <person name="Ohm R."/>
            <person name="Pangilinan J."/>
            <person name="Park H.-J."/>
            <person name="Ramirez L."/>
            <person name="Alfaro M."/>
            <person name="Sun H."/>
            <person name="Tritt A."/>
            <person name="Yoshinaga Y."/>
            <person name="Zwiers L.-H."/>
            <person name="Turgeon B."/>
            <person name="Goodwin S."/>
            <person name="Spatafora J."/>
            <person name="Crous P."/>
            <person name="Grigoriev I."/>
        </authorList>
    </citation>
    <scope>NUCLEOTIDE SEQUENCE</scope>
    <source>
        <strain evidence="3">CBS 133067</strain>
    </source>
</reference>
<evidence type="ECO:0000259" key="2">
    <source>
        <dbReference type="Pfam" id="PF13577"/>
    </source>
</evidence>
<dbReference type="OrthoDB" id="2148716at2759"/>
<name>A0A9P4IFV6_9PEZI</name>
<dbReference type="SUPFAM" id="SSF54427">
    <property type="entry name" value="NTF2-like"/>
    <property type="match status" value="1"/>
</dbReference>
<feature type="signal peptide" evidence="1">
    <location>
        <begin position="1"/>
        <end position="17"/>
    </location>
</feature>
<dbReference type="InterPro" id="IPR037401">
    <property type="entry name" value="SnoaL-like"/>
</dbReference>
<keyword evidence="4" id="KW-1185">Reference proteome</keyword>
<evidence type="ECO:0000313" key="4">
    <source>
        <dbReference type="Proteomes" id="UP000799772"/>
    </source>
</evidence>
<keyword evidence="1" id="KW-0732">Signal</keyword>
<dbReference type="AlphaFoldDB" id="A0A9P4IFV6"/>